<name>A0AAE9VLP0_9GAMM</name>
<dbReference type="Proteomes" id="UP001212189">
    <property type="component" value="Chromosome"/>
</dbReference>
<keyword evidence="2" id="KW-1185">Reference proteome</keyword>
<evidence type="ECO:0000313" key="2">
    <source>
        <dbReference type="Proteomes" id="UP001212189"/>
    </source>
</evidence>
<protein>
    <submittedName>
        <fullName evidence="1">AAA family ATPase</fullName>
    </submittedName>
</protein>
<accession>A0AAE9VLP0</accession>
<dbReference type="RefSeq" id="WP_269817231.1">
    <property type="nucleotide sequence ID" value="NZ_CP114976.1"/>
</dbReference>
<sequence>MIFLPLYRTVAQRLSDGELPEFFSSASVPQLAAVLFIQNAEKLAQQQAPLASMQRQLAHIISTGNQANLGLPQTFQSLVAERFSAQQFAQGLSHLASLKVSLLDDDHPAEPERYLDADAEWLFSFSAEYQREVMPLQKIYFDEYQAELSVTDPQNRALREFLAAPDESFNVQGYAGSGKTHLISRFTELLEPKRTLLLAQTYGQLQALQARAGEHFPAMTFAQAVGLVLDSNLLANSWRLKDKSRGQYTWQVSHVQVAQWLGLPSIGYLSPEQIASICARTVASYCNTTAQDIAVEHLPAGVASSLVALDVAVLLEMVERYWSELNQPSEPHIRLPIRGYHRIKLMSLTAEVLDTQYSHIIVDEAHDIPRPMLQILDRSPHAVITLSDELQNLSGMAPERNTLIRQRYITQSIRLGKQVENLINPLIQAHPGSSKELFAGRADHCTNLQHYRGWQIPQQATTIIVADEFDLFAWFQRLSHAGASFRLSRSTFKDFMTFAQDCIELYSHGTRPRHGLIFRYASWDALSVAMATNPSFQAVERMLQKGYSQADFQTAVDRHMRKGNGKITLARVSDTKNMEFSSVYLSKDLLITPTAYDNQDSRARLFSSLYTACTRAQHELIVPDGFSDWIADAIK</sequence>
<dbReference type="SUPFAM" id="SSF52540">
    <property type="entry name" value="P-loop containing nucleoside triphosphate hydrolases"/>
    <property type="match status" value="1"/>
</dbReference>
<dbReference type="AlphaFoldDB" id="A0AAE9VLP0"/>
<reference evidence="1 2" key="1">
    <citation type="submission" date="2022-12" db="EMBL/GenBank/DDBJ databases">
        <title>Coexistence and Characterization of a Novel Tigecycline Resistance gene tet(X) variant and blaNDM-1 in a Pseudomonas caeni Isolate of Chicken Origin.</title>
        <authorList>
            <person name="Lu X."/>
            <person name="Zhang L."/>
            <person name="Li R."/>
            <person name="Wang Z."/>
        </authorList>
    </citation>
    <scope>NUCLEOTIDE SEQUENCE [LARGE SCALE GENOMIC DNA]</scope>
    <source>
        <strain evidence="1 2">CE14</strain>
    </source>
</reference>
<evidence type="ECO:0000313" key="1">
    <source>
        <dbReference type="EMBL" id="WBE24289.1"/>
    </source>
</evidence>
<dbReference type="Gene3D" id="3.40.50.300">
    <property type="entry name" value="P-loop containing nucleotide triphosphate hydrolases"/>
    <property type="match status" value="2"/>
</dbReference>
<proteinExistence type="predicted"/>
<organism evidence="1 2">
    <name type="scientific">Denitrificimonas caeni</name>
    <dbReference type="NCBI Taxonomy" id="521720"/>
    <lineage>
        <taxon>Bacteria</taxon>
        <taxon>Pseudomonadati</taxon>
        <taxon>Pseudomonadota</taxon>
        <taxon>Gammaproteobacteria</taxon>
        <taxon>Pseudomonadales</taxon>
        <taxon>Pseudomonadaceae</taxon>
        <taxon>Denitrificimonas</taxon>
    </lineage>
</organism>
<dbReference type="KEGG" id="dce:O6P33_07835"/>
<dbReference type="InterPro" id="IPR027417">
    <property type="entry name" value="P-loop_NTPase"/>
</dbReference>
<gene>
    <name evidence="1" type="ORF">O6P33_07835</name>
</gene>
<dbReference type="EMBL" id="CP114976">
    <property type="protein sequence ID" value="WBE24289.1"/>
    <property type="molecule type" value="Genomic_DNA"/>
</dbReference>